<accession>A0A1I3D5G3</accession>
<reference evidence="1 2" key="1">
    <citation type="submission" date="2016-10" db="EMBL/GenBank/DDBJ databases">
        <authorList>
            <person name="de Groot N.N."/>
        </authorList>
    </citation>
    <scope>NUCLEOTIDE SEQUENCE [LARGE SCALE GENOMIC DNA]</scope>
    <source>
        <strain evidence="1 2">Z108</strain>
    </source>
</reference>
<dbReference type="EMBL" id="FOQK01000005">
    <property type="protein sequence ID" value="SFH81771.1"/>
    <property type="molecule type" value="Genomic_DNA"/>
</dbReference>
<dbReference type="AlphaFoldDB" id="A0A1I3D5G3"/>
<organism evidence="1 2">
    <name type="scientific">Selenomonas ruminantium</name>
    <dbReference type="NCBI Taxonomy" id="971"/>
    <lineage>
        <taxon>Bacteria</taxon>
        <taxon>Bacillati</taxon>
        <taxon>Bacillota</taxon>
        <taxon>Negativicutes</taxon>
        <taxon>Selenomonadales</taxon>
        <taxon>Selenomonadaceae</taxon>
        <taxon>Selenomonas</taxon>
    </lineage>
</organism>
<gene>
    <name evidence="1" type="ORF">SAMN04487861_10593</name>
</gene>
<evidence type="ECO:0000313" key="1">
    <source>
        <dbReference type="EMBL" id="SFH81771.1"/>
    </source>
</evidence>
<dbReference type="RefSeq" id="WP_075442535.1">
    <property type="nucleotide sequence ID" value="NZ_FOQK01000005.1"/>
</dbReference>
<sequence length="164" mass="18963">MAVSLESLKNNIYEGLLKVDILMENFEEISFLAEDIYYIRLNNVDIAFSSSPYPNHAQFYKAYDGVEIIINEQANNCRRSPFYRPYSHSMNPFDRLIDGSDIVALTLIYDDYIEIPAILNYSKNINAITIYVPYQECDNDKHINKLQNTMKDSNGRLVINISSN</sequence>
<proteinExistence type="predicted"/>
<name>A0A1I3D5G3_SELRU</name>
<dbReference type="OrthoDB" id="9828650at2"/>
<protein>
    <submittedName>
        <fullName evidence="1">Uncharacterized protein</fullName>
    </submittedName>
</protein>
<dbReference type="Proteomes" id="UP000183639">
    <property type="component" value="Unassembled WGS sequence"/>
</dbReference>
<evidence type="ECO:0000313" key="2">
    <source>
        <dbReference type="Proteomes" id="UP000183639"/>
    </source>
</evidence>